<accession>A0A5J4SQZ6</accession>
<comment type="caution">
    <text evidence="1">The sequence shown here is derived from an EMBL/GenBank/DDBJ whole genome shotgun (WGS) entry which is preliminary data.</text>
</comment>
<sequence>MKKLLMLFALICAVCTSSCSDKDKDKKDFVYDLTIKGNAVVLKDTIPVDFHFTNADTDHSQGDKFANVLYENEKNLIAGWIEEEIKKVFGWVSYDITINGSLEERITKLEIKIDDWHFVYPKTKSESRE</sequence>
<reference evidence="1" key="1">
    <citation type="submission" date="2019-03" db="EMBL/GenBank/DDBJ databases">
        <title>Single cell metagenomics reveals metabolic interactions within the superorganism composed of flagellate Streblomastix strix and complex community of Bacteroidetes bacteria on its surface.</title>
        <authorList>
            <person name="Treitli S.C."/>
            <person name="Kolisko M."/>
            <person name="Husnik F."/>
            <person name="Keeling P."/>
            <person name="Hampl V."/>
        </authorList>
    </citation>
    <scope>NUCLEOTIDE SEQUENCE</scope>
    <source>
        <strain evidence="1">STM</strain>
    </source>
</reference>
<proteinExistence type="predicted"/>
<protein>
    <submittedName>
        <fullName evidence="1">Uncharacterized protein</fullName>
    </submittedName>
</protein>
<organism evidence="1">
    <name type="scientific">termite gut metagenome</name>
    <dbReference type="NCBI Taxonomy" id="433724"/>
    <lineage>
        <taxon>unclassified sequences</taxon>
        <taxon>metagenomes</taxon>
        <taxon>organismal metagenomes</taxon>
    </lineage>
</organism>
<name>A0A5J4SQZ6_9ZZZZ</name>
<dbReference type="AlphaFoldDB" id="A0A5J4SQZ6"/>
<dbReference type="EMBL" id="SNRY01000063">
    <property type="protein sequence ID" value="KAA6348669.1"/>
    <property type="molecule type" value="Genomic_DNA"/>
</dbReference>
<evidence type="ECO:0000313" key="1">
    <source>
        <dbReference type="EMBL" id="KAA6348669.1"/>
    </source>
</evidence>
<gene>
    <name evidence="1" type="ORF">EZS27_003902</name>
</gene>